<dbReference type="PRINTS" id="PR00507">
    <property type="entry name" value="N12N6MTFRASE"/>
</dbReference>
<evidence type="ECO:0000259" key="8">
    <source>
        <dbReference type="Pfam" id="PF12161"/>
    </source>
</evidence>
<comment type="catalytic activity">
    <reaction evidence="6">
        <text>a 2'-deoxyadenosine in DNA + S-adenosyl-L-methionine = an N(6)-methyl-2'-deoxyadenosine in DNA + S-adenosyl-L-homocysteine + H(+)</text>
        <dbReference type="Rhea" id="RHEA:15197"/>
        <dbReference type="Rhea" id="RHEA-COMP:12418"/>
        <dbReference type="Rhea" id="RHEA-COMP:12419"/>
        <dbReference type="ChEBI" id="CHEBI:15378"/>
        <dbReference type="ChEBI" id="CHEBI:57856"/>
        <dbReference type="ChEBI" id="CHEBI:59789"/>
        <dbReference type="ChEBI" id="CHEBI:90615"/>
        <dbReference type="ChEBI" id="CHEBI:90616"/>
        <dbReference type="EC" id="2.1.1.72"/>
    </reaction>
</comment>
<name>A0ABT9D8J5_9CELL</name>
<sequence>MSAFVWTIADQLRGVFKPHQYGSIILPFTVLRRLDCIMEPHRPAMQSIAERRLAARLALMEAHKQTRLWLFNSSPHSFASLMEDPDALAENTLAYVEGFSDNIDVFKRFKFADSIAELDEANILYAVASRFAEVDLHPDALSNSEMGDLFEDLIRRFSEASNETAGEFYTPRDAVRLVVDLAIAEDDKLGAEGVPVRTIYDPAAGTGGMLSLAEEHIHAQNPNAALTLYGQELNPESYAICKSDLLMKGHDADNIKWGDTLANDQHQGRTFDFVLANPPYGVDWKKSEKAVRDEAAKGAQGRFSHGLPSVSDGQMLFLCHMASKMRPAKMDGTGGGRVGVVLNGSPLFTGGAESGPSEIRRWLLESDMVEAIVALPTDMFFNTGISTYIWVLDNTKADERRGKVQLIDATGYGTKMRKGLGSKRVEVTDADRATILQTYAAFADTDISKIFDNQDFGYWTITVERPLRLAFDVTDEQVETVVADKKFKGLDADALADTLRAVKGTRYTSRDTFLAAVKHEGDARGLKFPAAQNKALQDLLGERDNTAEICRDRRGAIEPDTKMRDTENIPFGWNGTDKHAQANGTRKAVIDAYMKTEVLPHVPGAWVDHDKTKVGYEIPFTRHFYTYVPPRPLAEIDADLEKVAAEIIEMLREVEA</sequence>
<dbReference type="PANTHER" id="PTHR42933">
    <property type="entry name" value="SLR6095 PROTEIN"/>
    <property type="match status" value="1"/>
</dbReference>
<evidence type="ECO:0000313" key="10">
    <source>
        <dbReference type="Proteomes" id="UP001232536"/>
    </source>
</evidence>
<evidence type="ECO:0000256" key="5">
    <source>
        <dbReference type="ARBA" id="ARBA00022747"/>
    </source>
</evidence>
<dbReference type="Gene3D" id="3.40.50.150">
    <property type="entry name" value="Vaccinia Virus protein VP39"/>
    <property type="match status" value="1"/>
</dbReference>
<evidence type="ECO:0000256" key="2">
    <source>
        <dbReference type="ARBA" id="ARBA00022603"/>
    </source>
</evidence>
<evidence type="ECO:0000256" key="3">
    <source>
        <dbReference type="ARBA" id="ARBA00022679"/>
    </source>
</evidence>
<dbReference type="SUPFAM" id="SSF53335">
    <property type="entry name" value="S-adenosyl-L-methionine-dependent methyltransferases"/>
    <property type="match status" value="1"/>
</dbReference>
<keyword evidence="2 9" id="KW-0489">Methyltransferase</keyword>
<protein>
    <recommendedName>
        <fullName evidence="1">site-specific DNA-methyltransferase (adenine-specific)</fullName>
        <ecNumber evidence="1">2.1.1.72</ecNumber>
    </recommendedName>
</protein>
<dbReference type="EC" id="2.1.1.72" evidence="1"/>
<evidence type="ECO:0000256" key="6">
    <source>
        <dbReference type="ARBA" id="ARBA00047942"/>
    </source>
</evidence>
<feature type="domain" description="N6 adenine-specific DNA methyltransferase N-terminal" evidence="8">
    <location>
        <begin position="2"/>
        <end position="130"/>
    </location>
</feature>
<evidence type="ECO:0000313" key="9">
    <source>
        <dbReference type="EMBL" id="MDO8107212.1"/>
    </source>
</evidence>
<keyword evidence="4" id="KW-0949">S-adenosyl-L-methionine</keyword>
<reference evidence="9 10" key="1">
    <citation type="submission" date="2023-07" db="EMBL/GenBank/DDBJ databases">
        <title>Description of novel actinomycetes strains, isolated from tidal flat sediment.</title>
        <authorList>
            <person name="Lu C."/>
        </authorList>
    </citation>
    <scope>NUCLEOTIDE SEQUENCE [LARGE SCALE GENOMIC DNA]</scope>
    <source>
        <strain evidence="9 10">SYSU T00b441</strain>
    </source>
</reference>
<keyword evidence="10" id="KW-1185">Reference proteome</keyword>
<comment type="caution">
    <text evidence="9">The sequence shown here is derived from an EMBL/GenBank/DDBJ whole genome shotgun (WGS) entry which is preliminary data.</text>
</comment>
<gene>
    <name evidence="9" type="ORF">Q6348_08390</name>
</gene>
<evidence type="ECO:0000259" key="7">
    <source>
        <dbReference type="Pfam" id="PF02384"/>
    </source>
</evidence>
<dbReference type="PANTHER" id="PTHR42933:SF3">
    <property type="entry name" value="TYPE I RESTRICTION ENZYME MJAVIII METHYLASE SUBUNIT"/>
    <property type="match status" value="1"/>
</dbReference>
<dbReference type="InterPro" id="IPR051537">
    <property type="entry name" value="DNA_Adenine_Mtase"/>
</dbReference>
<dbReference type="EMBL" id="JAUQYP010000001">
    <property type="protein sequence ID" value="MDO8107212.1"/>
    <property type="molecule type" value="Genomic_DNA"/>
</dbReference>
<dbReference type="GO" id="GO:0008168">
    <property type="term" value="F:methyltransferase activity"/>
    <property type="evidence" value="ECO:0007669"/>
    <property type="project" value="UniProtKB-KW"/>
</dbReference>
<accession>A0ABT9D8J5</accession>
<dbReference type="InterPro" id="IPR029063">
    <property type="entry name" value="SAM-dependent_MTases_sf"/>
</dbReference>
<keyword evidence="3 9" id="KW-0808">Transferase</keyword>
<dbReference type="Pfam" id="PF12161">
    <property type="entry name" value="HsdM_N"/>
    <property type="match status" value="1"/>
</dbReference>
<dbReference type="Pfam" id="PF02384">
    <property type="entry name" value="N6_Mtase"/>
    <property type="match status" value="1"/>
</dbReference>
<dbReference type="InterPro" id="IPR002052">
    <property type="entry name" value="DNA_methylase_N6_adenine_CS"/>
</dbReference>
<feature type="domain" description="DNA methylase adenine-specific" evidence="7">
    <location>
        <begin position="145"/>
        <end position="446"/>
    </location>
</feature>
<dbReference type="InterPro" id="IPR003356">
    <property type="entry name" value="DNA_methylase_A-5"/>
</dbReference>
<dbReference type="Proteomes" id="UP001232536">
    <property type="component" value="Unassembled WGS sequence"/>
</dbReference>
<dbReference type="CDD" id="cd02440">
    <property type="entry name" value="AdoMet_MTases"/>
    <property type="match status" value="1"/>
</dbReference>
<keyword evidence="5" id="KW-0680">Restriction system</keyword>
<dbReference type="GO" id="GO:0032259">
    <property type="term" value="P:methylation"/>
    <property type="evidence" value="ECO:0007669"/>
    <property type="project" value="UniProtKB-KW"/>
</dbReference>
<proteinExistence type="predicted"/>
<dbReference type="InterPro" id="IPR022749">
    <property type="entry name" value="D12N6_MeTrfase_N"/>
</dbReference>
<evidence type="ECO:0000256" key="4">
    <source>
        <dbReference type="ARBA" id="ARBA00022691"/>
    </source>
</evidence>
<dbReference type="PROSITE" id="PS00092">
    <property type="entry name" value="N6_MTASE"/>
    <property type="match status" value="1"/>
</dbReference>
<evidence type="ECO:0000256" key="1">
    <source>
        <dbReference type="ARBA" id="ARBA00011900"/>
    </source>
</evidence>
<organism evidence="9 10">
    <name type="scientific">Actinotalea lenta</name>
    <dbReference type="NCBI Taxonomy" id="3064654"/>
    <lineage>
        <taxon>Bacteria</taxon>
        <taxon>Bacillati</taxon>
        <taxon>Actinomycetota</taxon>
        <taxon>Actinomycetes</taxon>
        <taxon>Micrococcales</taxon>
        <taxon>Cellulomonadaceae</taxon>
        <taxon>Actinotalea</taxon>
    </lineage>
</organism>